<protein>
    <submittedName>
        <fullName evidence="2">Uncharacterized protein</fullName>
    </submittedName>
</protein>
<dbReference type="EMBL" id="DSOK01000119">
    <property type="protein sequence ID" value="HEN14577.1"/>
    <property type="molecule type" value="Genomic_DNA"/>
</dbReference>
<proteinExistence type="predicted"/>
<feature type="region of interest" description="Disordered" evidence="1">
    <location>
        <begin position="157"/>
        <end position="182"/>
    </location>
</feature>
<comment type="caution">
    <text evidence="2">The sequence shown here is derived from an EMBL/GenBank/DDBJ whole genome shotgun (WGS) entry which is preliminary data.</text>
</comment>
<accession>A0A7C2PFY0</accession>
<sequence>MSTSRNARTAARPRTRHTPAERSGVALLLVVAALGLTVVLTFGLLRSQSTTIQLRHNAQRGAEALDAARAGAAAALQQMQSPDWRGVGDVPARTLREDGTGTLSYRVKYEPVTSASGLSVTETELPFCIGVVATGEWTPKGSSGAAVRRTVKVPVRLQPRHPGGAQSPGQPASVSDLKPNPANYDTLQTHALVATGQGTSLNFDPGTRWEGPLWLRDQMTLFGDPQWSSSVRDTMLQETGALWPPGANGTPAPHPAPLTGPIRLQASPLSGMSSDMSRLQVSWTSGQVLPTIPAFDFGQFSEYRIFDKGFAYQAEPLSGTLSGITLRPSAANPLGIFYRSGNLYIGSDVVVQGTLVCTGTITVTGQRVALCSDNRRNEAGQPRLPDAERWPRCPAVVCQNLHFDRSARALIEGAVLVQQRLTGGGGAFEWTSATSLTVFGQATASRRGQPYSVLKWSGGSLLSVQSGHRHAVWVTSGNSGRWLPIVSVNLLTSELTVVGEMETASPVNCVIKRNREAAVDIHGPVLATAVDNNYQTRWGLSGSSWDERRSSWNTVNLLNAVLGLPRVSFPDYLANPANWTLYGLEYQIYGLTMEPTFHARLQPNVVHQWSAPLFRPYVGTGAEAAYSGYRWRPLAWQEGR</sequence>
<dbReference type="AlphaFoldDB" id="A0A7C2PFY0"/>
<evidence type="ECO:0000256" key="1">
    <source>
        <dbReference type="SAM" id="MobiDB-lite"/>
    </source>
</evidence>
<organism evidence="2">
    <name type="scientific">Schlesneria paludicola</name>
    <dbReference type="NCBI Taxonomy" id="360056"/>
    <lineage>
        <taxon>Bacteria</taxon>
        <taxon>Pseudomonadati</taxon>
        <taxon>Planctomycetota</taxon>
        <taxon>Planctomycetia</taxon>
        <taxon>Planctomycetales</taxon>
        <taxon>Planctomycetaceae</taxon>
        <taxon>Schlesneria</taxon>
    </lineage>
</organism>
<reference evidence="2" key="1">
    <citation type="journal article" date="2020" name="mSystems">
        <title>Genome- and Community-Level Interaction Insights into Carbon Utilization and Element Cycling Functions of Hydrothermarchaeota in Hydrothermal Sediment.</title>
        <authorList>
            <person name="Zhou Z."/>
            <person name="Liu Y."/>
            <person name="Xu W."/>
            <person name="Pan J."/>
            <person name="Luo Z.H."/>
            <person name="Li M."/>
        </authorList>
    </citation>
    <scope>NUCLEOTIDE SEQUENCE [LARGE SCALE GENOMIC DNA]</scope>
    <source>
        <strain evidence="2">SpSt-339</strain>
    </source>
</reference>
<evidence type="ECO:0000313" key="2">
    <source>
        <dbReference type="EMBL" id="HEN14577.1"/>
    </source>
</evidence>
<gene>
    <name evidence="2" type="ORF">ENQ76_03805</name>
</gene>
<name>A0A7C2PFY0_9PLAN</name>